<gene>
    <name evidence="1" type="ORF">PsorP6_010007</name>
</gene>
<evidence type="ECO:0000313" key="2">
    <source>
        <dbReference type="Proteomes" id="UP001163321"/>
    </source>
</evidence>
<organism evidence="1 2">
    <name type="scientific">Peronosclerospora sorghi</name>
    <dbReference type="NCBI Taxonomy" id="230839"/>
    <lineage>
        <taxon>Eukaryota</taxon>
        <taxon>Sar</taxon>
        <taxon>Stramenopiles</taxon>
        <taxon>Oomycota</taxon>
        <taxon>Peronosporomycetes</taxon>
        <taxon>Peronosporales</taxon>
        <taxon>Peronosporaceae</taxon>
        <taxon>Peronosclerospora</taxon>
    </lineage>
</organism>
<keyword evidence="2" id="KW-1185">Reference proteome</keyword>
<evidence type="ECO:0000313" key="1">
    <source>
        <dbReference type="EMBL" id="KAI9910489.1"/>
    </source>
</evidence>
<dbReference type="EMBL" id="CM047585">
    <property type="protein sequence ID" value="KAI9910489.1"/>
    <property type="molecule type" value="Genomic_DNA"/>
</dbReference>
<dbReference type="Proteomes" id="UP001163321">
    <property type="component" value="Chromosome 6"/>
</dbReference>
<sequence length="97" mass="10698">MPHGTLGYVKKPVLGASNAISAVAFRPSSSNSMRNFSTFVSTTSHLTSTGFPRVHTLPWLGNMNISVTFDKKGGAFVNYHNKVEDFVTFYKKRVSIL</sequence>
<name>A0ACC0VX61_9STRA</name>
<reference evidence="1 2" key="1">
    <citation type="journal article" date="2022" name="bioRxiv">
        <title>The genome of the oomycete Peronosclerospora sorghi, a cosmopolitan pathogen of maize and sorghum, is inflated with dispersed pseudogenes.</title>
        <authorList>
            <person name="Fletcher K."/>
            <person name="Martin F."/>
            <person name="Isakeit T."/>
            <person name="Cavanaugh K."/>
            <person name="Magill C."/>
            <person name="Michelmore R."/>
        </authorList>
    </citation>
    <scope>NUCLEOTIDE SEQUENCE [LARGE SCALE GENOMIC DNA]</scope>
    <source>
        <strain evidence="1">P6</strain>
    </source>
</reference>
<protein>
    <submittedName>
        <fullName evidence="1">Uncharacterized protein</fullName>
    </submittedName>
</protein>
<proteinExistence type="predicted"/>
<comment type="caution">
    <text evidence="1">The sequence shown here is derived from an EMBL/GenBank/DDBJ whole genome shotgun (WGS) entry which is preliminary data.</text>
</comment>
<accession>A0ACC0VX61</accession>